<dbReference type="PANTHER" id="PTHR30250">
    <property type="entry name" value="PST FAMILY PREDICTED COLANIC ACID TRANSPORTER"/>
    <property type="match status" value="1"/>
</dbReference>
<evidence type="ECO:0000256" key="6">
    <source>
        <dbReference type="SAM" id="MobiDB-lite"/>
    </source>
</evidence>
<feature type="transmembrane region" description="Helical" evidence="7">
    <location>
        <begin position="161"/>
        <end position="181"/>
    </location>
</feature>
<dbReference type="Proteomes" id="UP000675781">
    <property type="component" value="Unassembled WGS sequence"/>
</dbReference>
<sequence length="801" mass="86638">MQLKQRVRPRRGAHQSVAHQPVSQRSGTRRPVGRRGAEPRAPQRTRHRRVNHLLRTGHLLTASSVATSGLGAAYWVFVARWYDPDEVGRGYAAVSAMMFLAGFGQLNLANTLVRFIPSAGSGTTRLIRRVYFVAATVTALLAGIFVVAVRDISPQLGFLRSPLAGALFVLAAAAYAVFVVQDGALTGLVRADWVLLENAVFAVSKIVFMVALAAFPVAEGIEGSWYAALAVALLVTNWFLFTRAAPERTQRTAATAREPGPTPGYLAADLLGSLFWLVATTLMPIEVLDRVGATQSAYFSLAWMVAYTLFLLSANMGASLIVESGDDEAALAVNCRRVLRHSGRLLLVGVGVGTLGAPLLLRVFGPGYAGSAGWLLRLLLLSALPNLVVTCAVSACRARRRVWAAAAILACVCGGAIGCAVWLLPHVGITGVGYGWLIAESCVAGVLLVRRAWWMGRVPAAAESAHPGRAASGRLADLLQASTRRAVRLCLWPADRIAALHLVRAHDAAGPRWQAVAGALRAVRTPSDLLVVPVRREEPMAVKCARTDRAHQTLLRQHAVLAMLHADGRLGPWRGLLPRVIDGEYRSRPTWTVEGWLPGTSGTAMLRARPGLGSRLSGAAAEAIDGLHRATSRDEEVGAAHLTRWVDEPLALLEREMRLARPGPYTAAIDTLRADLHAGLGGRRLRIGWVHRDFHPGNVLFARDGRRVTGIVDWAGAVPDGPIDLDVRLFRLAVRRETEGRSFGDLVLEGLRREREQGETGLLLLAWLWHVTDNLEKSARFTASHLWTGRNVLDVLKAVAR</sequence>
<dbReference type="InterPro" id="IPR002575">
    <property type="entry name" value="Aminoglycoside_PTrfase"/>
</dbReference>
<dbReference type="EMBL" id="JAGSOG010000116">
    <property type="protein sequence ID" value="MBR7835937.1"/>
    <property type="molecule type" value="Genomic_DNA"/>
</dbReference>
<feature type="transmembrane region" description="Helical" evidence="7">
    <location>
        <begin position="130"/>
        <end position="149"/>
    </location>
</feature>
<protein>
    <submittedName>
        <fullName evidence="9">Phosphotransferase</fullName>
    </submittedName>
</protein>
<feature type="transmembrane region" description="Helical" evidence="7">
    <location>
        <begin position="90"/>
        <end position="109"/>
    </location>
</feature>
<feature type="transmembrane region" description="Helical" evidence="7">
    <location>
        <begin position="224"/>
        <end position="244"/>
    </location>
</feature>
<proteinExistence type="predicted"/>
<dbReference type="InterPro" id="IPR050833">
    <property type="entry name" value="Poly_Biosynth_Transport"/>
</dbReference>
<evidence type="ECO:0000313" key="9">
    <source>
        <dbReference type="EMBL" id="MBR7835937.1"/>
    </source>
</evidence>
<evidence type="ECO:0000256" key="5">
    <source>
        <dbReference type="ARBA" id="ARBA00023136"/>
    </source>
</evidence>
<accession>A0A941EQ84</accession>
<organism evidence="9 10">
    <name type="scientific">Actinospica durhamensis</name>
    <dbReference type="NCBI Taxonomy" id="1508375"/>
    <lineage>
        <taxon>Bacteria</taxon>
        <taxon>Bacillati</taxon>
        <taxon>Actinomycetota</taxon>
        <taxon>Actinomycetes</taxon>
        <taxon>Catenulisporales</taxon>
        <taxon>Actinospicaceae</taxon>
        <taxon>Actinospica</taxon>
    </lineage>
</organism>
<keyword evidence="2" id="KW-1003">Cell membrane</keyword>
<evidence type="ECO:0000256" key="7">
    <source>
        <dbReference type="SAM" id="Phobius"/>
    </source>
</evidence>
<feature type="transmembrane region" description="Helical" evidence="7">
    <location>
        <begin position="297"/>
        <end position="322"/>
    </location>
</feature>
<keyword evidence="3 7" id="KW-0812">Transmembrane</keyword>
<comment type="caution">
    <text evidence="9">The sequence shown here is derived from an EMBL/GenBank/DDBJ whole genome shotgun (WGS) entry which is preliminary data.</text>
</comment>
<dbReference type="GO" id="GO:0005886">
    <property type="term" value="C:plasma membrane"/>
    <property type="evidence" value="ECO:0007669"/>
    <property type="project" value="UniProtKB-SubCell"/>
</dbReference>
<dbReference type="SUPFAM" id="SSF56112">
    <property type="entry name" value="Protein kinase-like (PK-like)"/>
    <property type="match status" value="1"/>
</dbReference>
<keyword evidence="10" id="KW-1185">Reference proteome</keyword>
<feature type="region of interest" description="Disordered" evidence="6">
    <location>
        <begin position="1"/>
        <end position="47"/>
    </location>
</feature>
<feature type="transmembrane region" description="Helical" evidence="7">
    <location>
        <begin position="53"/>
        <end position="78"/>
    </location>
</feature>
<evidence type="ECO:0000259" key="8">
    <source>
        <dbReference type="Pfam" id="PF01636"/>
    </source>
</evidence>
<feature type="transmembrane region" description="Helical" evidence="7">
    <location>
        <begin position="374"/>
        <end position="395"/>
    </location>
</feature>
<keyword evidence="4 7" id="KW-1133">Transmembrane helix</keyword>
<dbReference type="Pfam" id="PF01636">
    <property type="entry name" value="APH"/>
    <property type="match status" value="1"/>
</dbReference>
<feature type="compositionally biased region" description="Basic residues" evidence="6">
    <location>
        <begin position="1"/>
        <end position="13"/>
    </location>
</feature>
<comment type="subcellular location">
    <subcellularLocation>
        <location evidence="1">Cell membrane</location>
        <topology evidence="1">Multi-pass membrane protein</topology>
    </subcellularLocation>
</comment>
<dbReference type="Gene3D" id="3.90.1200.10">
    <property type="match status" value="1"/>
</dbReference>
<feature type="transmembrane region" description="Helical" evidence="7">
    <location>
        <begin position="193"/>
        <end position="218"/>
    </location>
</feature>
<gene>
    <name evidence="9" type="ORF">KDL01_21865</name>
</gene>
<evidence type="ECO:0000256" key="3">
    <source>
        <dbReference type="ARBA" id="ARBA00022692"/>
    </source>
</evidence>
<evidence type="ECO:0000313" key="10">
    <source>
        <dbReference type="Proteomes" id="UP000675781"/>
    </source>
</evidence>
<evidence type="ECO:0000256" key="2">
    <source>
        <dbReference type="ARBA" id="ARBA00022475"/>
    </source>
</evidence>
<feature type="transmembrane region" description="Helical" evidence="7">
    <location>
        <begin position="402"/>
        <end position="425"/>
    </location>
</feature>
<keyword evidence="5 7" id="KW-0472">Membrane</keyword>
<dbReference type="RefSeq" id="WP_212530426.1">
    <property type="nucleotide sequence ID" value="NZ_JAGSOG010000116.1"/>
</dbReference>
<feature type="domain" description="Aminoglycoside phosphotransferase" evidence="8">
    <location>
        <begin position="539"/>
        <end position="719"/>
    </location>
</feature>
<evidence type="ECO:0000256" key="4">
    <source>
        <dbReference type="ARBA" id="ARBA00022989"/>
    </source>
</evidence>
<dbReference type="AlphaFoldDB" id="A0A941EQ84"/>
<feature type="transmembrane region" description="Helical" evidence="7">
    <location>
        <begin position="343"/>
        <end position="362"/>
    </location>
</feature>
<feature type="transmembrane region" description="Helical" evidence="7">
    <location>
        <begin position="265"/>
        <end position="285"/>
    </location>
</feature>
<feature type="compositionally biased region" description="Polar residues" evidence="6">
    <location>
        <begin position="17"/>
        <end position="26"/>
    </location>
</feature>
<evidence type="ECO:0000256" key="1">
    <source>
        <dbReference type="ARBA" id="ARBA00004651"/>
    </source>
</evidence>
<reference evidence="9" key="1">
    <citation type="submission" date="2021-04" db="EMBL/GenBank/DDBJ databases">
        <title>Genome based classification of Actinospica acidithermotolerans sp. nov., an actinobacterium isolated from an Indonesian hot spring.</title>
        <authorList>
            <person name="Kusuma A.B."/>
            <person name="Putra K.E."/>
            <person name="Nafisah S."/>
            <person name="Loh J."/>
            <person name="Nouioui I."/>
            <person name="Goodfellow M."/>
        </authorList>
    </citation>
    <scope>NUCLEOTIDE SEQUENCE</scope>
    <source>
        <strain evidence="9">CSCA 57</strain>
    </source>
</reference>
<name>A0A941EQ84_9ACTN</name>
<dbReference type="InterPro" id="IPR011009">
    <property type="entry name" value="Kinase-like_dom_sf"/>
</dbReference>
<dbReference type="PANTHER" id="PTHR30250:SF11">
    <property type="entry name" value="O-ANTIGEN TRANSPORTER-RELATED"/>
    <property type="match status" value="1"/>
</dbReference>